<feature type="region of interest" description="Disordered" evidence="4">
    <location>
        <begin position="1"/>
        <end position="29"/>
    </location>
</feature>
<dbReference type="InterPro" id="IPR008920">
    <property type="entry name" value="TF_FadR/GntR_C"/>
</dbReference>
<keyword evidence="3" id="KW-0804">Transcription</keyword>
<evidence type="ECO:0000259" key="5">
    <source>
        <dbReference type="PROSITE" id="PS50949"/>
    </source>
</evidence>
<comment type="caution">
    <text evidence="6">The sequence shown here is derived from an EMBL/GenBank/DDBJ whole genome shotgun (WGS) entry which is preliminary data.</text>
</comment>
<evidence type="ECO:0000256" key="4">
    <source>
        <dbReference type="SAM" id="MobiDB-lite"/>
    </source>
</evidence>
<dbReference type="GO" id="GO:0043565">
    <property type="term" value="F:sequence-specific DNA binding"/>
    <property type="evidence" value="ECO:0007669"/>
    <property type="project" value="InterPro"/>
</dbReference>
<name>A0A3D9H2P1_9PROT</name>
<dbReference type="InterPro" id="IPR000524">
    <property type="entry name" value="Tscrpt_reg_HTH_GntR"/>
</dbReference>
<feature type="domain" description="HTH gntR-type" evidence="5">
    <location>
        <begin position="27"/>
        <end position="94"/>
    </location>
</feature>
<dbReference type="SUPFAM" id="SSF46785">
    <property type="entry name" value="Winged helix' DNA-binding domain"/>
    <property type="match status" value="1"/>
</dbReference>
<dbReference type="AlphaFoldDB" id="A0A3D9H2P1"/>
<dbReference type="EMBL" id="QRDW01000019">
    <property type="protein sequence ID" value="RED43769.1"/>
    <property type="molecule type" value="Genomic_DNA"/>
</dbReference>
<dbReference type="CDD" id="cd07377">
    <property type="entry name" value="WHTH_GntR"/>
    <property type="match status" value="1"/>
</dbReference>
<keyword evidence="7" id="KW-1185">Reference proteome</keyword>
<dbReference type="GO" id="GO:0003700">
    <property type="term" value="F:DNA-binding transcription factor activity"/>
    <property type="evidence" value="ECO:0007669"/>
    <property type="project" value="InterPro"/>
</dbReference>
<evidence type="ECO:0000256" key="1">
    <source>
        <dbReference type="ARBA" id="ARBA00023015"/>
    </source>
</evidence>
<dbReference type="PRINTS" id="PR00035">
    <property type="entry name" value="HTHGNTR"/>
</dbReference>
<protein>
    <submittedName>
        <fullName evidence="6">GntR family transcriptional regulator</fullName>
    </submittedName>
</protein>
<dbReference type="InterPro" id="IPR036388">
    <property type="entry name" value="WH-like_DNA-bd_sf"/>
</dbReference>
<dbReference type="InterPro" id="IPR000485">
    <property type="entry name" value="AsnC-type_HTH_dom"/>
</dbReference>
<dbReference type="PANTHER" id="PTHR43537:SF5">
    <property type="entry name" value="UXU OPERON TRANSCRIPTIONAL REGULATOR"/>
    <property type="match status" value="1"/>
</dbReference>
<dbReference type="PANTHER" id="PTHR43537">
    <property type="entry name" value="TRANSCRIPTIONAL REGULATOR, GNTR FAMILY"/>
    <property type="match status" value="1"/>
</dbReference>
<organism evidence="6 7">
    <name type="scientific">Aestuariispira insulae</name>
    <dbReference type="NCBI Taxonomy" id="1461337"/>
    <lineage>
        <taxon>Bacteria</taxon>
        <taxon>Pseudomonadati</taxon>
        <taxon>Pseudomonadota</taxon>
        <taxon>Alphaproteobacteria</taxon>
        <taxon>Rhodospirillales</taxon>
        <taxon>Kiloniellaceae</taxon>
        <taxon>Aestuariispira</taxon>
    </lineage>
</organism>
<reference evidence="6 7" key="1">
    <citation type="submission" date="2018-07" db="EMBL/GenBank/DDBJ databases">
        <title>Genomic Encyclopedia of Type Strains, Phase III (KMG-III): the genomes of soil and plant-associated and newly described type strains.</title>
        <authorList>
            <person name="Whitman W."/>
        </authorList>
    </citation>
    <scope>NUCLEOTIDE SEQUENCE [LARGE SCALE GENOMIC DNA]</scope>
    <source>
        <strain evidence="6 7">CECT 8488</strain>
    </source>
</reference>
<gene>
    <name evidence="6" type="ORF">DFP90_11923</name>
</gene>
<sequence>MALCKKGNNSRRQTAKTMARQKKTKSQQRADRIYGEIRDRICLLDYVPGDRLSEEELAEEFGISRTPLRSVLARLESEGLVKSRHGVGTFVTKTNFEELEEVYKLRIELAEIAGRLDPITKSEAGLNRIRAMIVRAGDLVEQPDQKAFARLSLDHFFEMAGIIGNAHLRDITIRMQLLTTRNWLTILPERHLQAEIRRFRSEIRELLQAMEVGDYQSVGHIWRSHISMSYHRLKAYAGETGT</sequence>
<accession>A0A3D9H2P1</accession>
<dbReference type="Gene3D" id="1.10.10.10">
    <property type="entry name" value="Winged helix-like DNA-binding domain superfamily/Winged helix DNA-binding domain"/>
    <property type="match status" value="1"/>
</dbReference>
<dbReference type="PRINTS" id="PR00033">
    <property type="entry name" value="HTHASNC"/>
</dbReference>
<evidence type="ECO:0000313" key="7">
    <source>
        <dbReference type="Proteomes" id="UP000256845"/>
    </source>
</evidence>
<evidence type="ECO:0000256" key="2">
    <source>
        <dbReference type="ARBA" id="ARBA00023125"/>
    </source>
</evidence>
<evidence type="ECO:0000313" key="6">
    <source>
        <dbReference type="EMBL" id="RED43769.1"/>
    </source>
</evidence>
<dbReference type="Pfam" id="PF07729">
    <property type="entry name" value="FCD"/>
    <property type="match status" value="1"/>
</dbReference>
<evidence type="ECO:0000256" key="3">
    <source>
        <dbReference type="ARBA" id="ARBA00023163"/>
    </source>
</evidence>
<keyword evidence="1" id="KW-0805">Transcription regulation</keyword>
<proteinExistence type="predicted"/>
<dbReference type="InterPro" id="IPR036390">
    <property type="entry name" value="WH_DNA-bd_sf"/>
</dbReference>
<dbReference type="InterPro" id="IPR011711">
    <property type="entry name" value="GntR_C"/>
</dbReference>
<dbReference type="PROSITE" id="PS50949">
    <property type="entry name" value="HTH_GNTR"/>
    <property type="match status" value="1"/>
</dbReference>
<dbReference type="Gene3D" id="1.20.120.530">
    <property type="entry name" value="GntR ligand-binding domain-like"/>
    <property type="match status" value="1"/>
</dbReference>
<dbReference type="Proteomes" id="UP000256845">
    <property type="component" value="Unassembled WGS sequence"/>
</dbReference>
<dbReference type="Pfam" id="PF00392">
    <property type="entry name" value="GntR"/>
    <property type="match status" value="1"/>
</dbReference>
<dbReference type="SUPFAM" id="SSF48008">
    <property type="entry name" value="GntR ligand-binding domain-like"/>
    <property type="match status" value="1"/>
</dbReference>
<dbReference type="SMART" id="SM00345">
    <property type="entry name" value="HTH_GNTR"/>
    <property type="match status" value="1"/>
</dbReference>
<keyword evidence="2" id="KW-0238">DNA-binding</keyword>